<dbReference type="Proteomes" id="UP000663879">
    <property type="component" value="Unassembled WGS sequence"/>
</dbReference>
<dbReference type="AlphaFoldDB" id="A0A814MH73"/>
<sequence length="166" mass="19651">MKYTKKWMVIPFNSLKTDYKSDTKKKILSNKSLSREDKIAMFNNFAQKNLIKNIPCQQMSKETPENIDKNYDKDSITEETESVKNEYGEFQDQNTYDWIKEESLTPFSADLRRFSNMLNKTLKKINKNQSKDYTPRKISLNESNYSKIEVKASDFRSNLPRNNRSC</sequence>
<protein>
    <submittedName>
        <fullName evidence="2">Uncharacterized protein</fullName>
    </submittedName>
</protein>
<comment type="caution">
    <text evidence="2">The sequence shown here is derived from an EMBL/GenBank/DDBJ whole genome shotgun (WGS) entry which is preliminary data.</text>
</comment>
<reference evidence="2" key="1">
    <citation type="submission" date="2021-02" db="EMBL/GenBank/DDBJ databases">
        <authorList>
            <person name="Nowell W R."/>
        </authorList>
    </citation>
    <scope>NUCLEOTIDE SEQUENCE</scope>
    <source>
        <strain evidence="2">Ploen Becks lab</strain>
    </source>
</reference>
<evidence type="ECO:0000313" key="3">
    <source>
        <dbReference type="Proteomes" id="UP000663879"/>
    </source>
</evidence>
<dbReference type="EMBL" id="CAJNOC010006433">
    <property type="protein sequence ID" value="CAF1077895.1"/>
    <property type="molecule type" value="Genomic_DNA"/>
</dbReference>
<accession>A0A814MH73</accession>
<organism evidence="2 3">
    <name type="scientific">Brachionus calyciflorus</name>
    <dbReference type="NCBI Taxonomy" id="104777"/>
    <lineage>
        <taxon>Eukaryota</taxon>
        <taxon>Metazoa</taxon>
        <taxon>Spiralia</taxon>
        <taxon>Gnathifera</taxon>
        <taxon>Rotifera</taxon>
        <taxon>Eurotatoria</taxon>
        <taxon>Monogononta</taxon>
        <taxon>Pseudotrocha</taxon>
        <taxon>Ploima</taxon>
        <taxon>Brachionidae</taxon>
        <taxon>Brachionus</taxon>
    </lineage>
</organism>
<keyword evidence="3" id="KW-1185">Reference proteome</keyword>
<evidence type="ECO:0000256" key="1">
    <source>
        <dbReference type="SAM" id="MobiDB-lite"/>
    </source>
</evidence>
<evidence type="ECO:0000313" key="2">
    <source>
        <dbReference type="EMBL" id="CAF1077895.1"/>
    </source>
</evidence>
<feature type="region of interest" description="Disordered" evidence="1">
    <location>
        <begin position="64"/>
        <end position="86"/>
    </location>
</feature>
<name>A0A814MH73_9BILA</name>
<gene>
    <name evidence="2" type="ORF">OXX778_LOCUS20048</name>
</gene>
<proteinExistence type="predicted"/>